<evidence type="ECO:0000313" key="1">
    <source>
        <dbReference type="EMBL" id="MFE8699256.1"/>
    </source>
</evidence>
<dbReference type="EMBL" id="JBIACK010000001">
    <property type="protein sequence ID" value="MFE8699256.1"/>
    <property type="molecule type" value="Genomic_DNA"/>
</dbReference>
<reference evidence="1 2" key="1">
    <citation type="submission" date="2024-08" db="EMBL/GenBank/DDBJ databases">
        <title>Two novel Cytobacillus novel species.</title>
        <authorList>
            <person name="Liu G."/>
        </authorList>
    </citation>
    <scope>NUCLEOTIDE SEQUENCE [LARGE SCALE GENOMIC DNA]</scope>
    <source>
        <strain evidence="1 2">FJAT-54145</strain>
    </source>
</reference>
<name>A0ABW6K523_9BACI</name>
<accession>A0ABW6K523</accession>
<protein>
    <submittedName>
        <fullName evidence="1">Uncharacterized protein</fullName>
    </submittedName>
</protein>
<sequence length="139" mass="15620">MGLDHSFEVFVNAFANNVNVKIEDLNFDVMGDLTYRVNVCADRLEHSTLNLDFLPEDSTIPSFSFHATRITLVSFDQDGKYCDITVGGVGEVDGVSYSFNATFRDHDYPSKISSVEDFIITDLFDQSRAVVFNEISIKD</sequence>
<proteinExistence type="predicted"/>
<gene>
    <name evidence="1" type="ORF">ACFYKX_01330</name>
</gene>
<organism evidence="1 2">
    <name type="scientific">Cytobacillus spartinae</name>
    <dbReference type="NCBI Taxonomy" id="3299023"/>
    <lineage>
        <taxon>Bacteria</taxon>
        <taxon>Bacillati</taxon>
        <taxon>Bacillota</taxon>
        <taxon>Bacilli</taxon>
        <taxon>Bacillales</taxon>
        <taxon>Bacillaceae</taxon>
        <taxon>Cytobacillus</taxon>
    </lineage>
</organism>
<comment type="caution">
    <text evidence="1">The sequence shown here is derived from an EMBL/GenBank/DDBJ whole genome shotgun (WGS) entry which is preliminary data.</text>
</comment>
<dbReference type="Proteomes" id="UP001601059">
    <property type="component" value="Unassembled WGS sequence"/>
</dbReference>
<evidence type="ECO:0000313" key="2">
    <source>
        <dbReference type="Proteomes" id="UP001601059"/>
    </source>
</evidence>
<keyword evidence="2" id="KW-1185">Reference proteome</keyword>
<dbReference type="RefSeq" id="WP_389357309.1">
    <property type="nucleotide sequence ID" value="NZ_JBIACK010000001.1"/>
</dbReference>